<gene>
    <name evidence="2" type="ORF">ACJIZ3_008011</name>
</gene>
<dbReference type="EMBL" id="JBJXBP010000004">
    <property type="protein sequence ID" value="KAL3833275.1"/>
    <property type="molecule type" value="Genomic_DNA"/>
</dbReference>
<organism evidence="2 3">
    <name type="scientific">Penstemon smallii</name>
    <dbReference type="NCBI Taxonomy" id="265156"/>
    <lineage>
        <taxon>Eukaryota</taxon>
        <taxon>Viridiplantae</taxon>
        <taxon>Streptophyta</taxon>
        <taxon>Embryophyta</taxon>
        <taxon>Tracheophyta</taxon>
        <taxon>Spermatophyta</taxon>
        <taxon>Magnoliopsida</taxon>
        <taxon>eudicotyledons</taxon>
        <taxon>Gunneridae</taxon>
        <taxon>Pentapetalae</taxon>
        <taxon>asterids</taxon>
        <taxon>lamiids</taxon>
        <taxon>Lamiales</taxon>
        <taxon>Plantaginaceae</taxon>
        <taxon>Cheloneae</taxon>
        <taxon>Penstemon</taxon>
    </lineage>
</organism>
<dbReference type="Proteomes" id="UP001634393">
    <property type="component" value="Unassembled WGS sequence"/>
</dbReference>
<keyword evidence="3" id="KW-1185">Reference proteome</keyword>
<evidence type="ECO:0000313" key="2">
    <source>
        <dbReference type="EMBL" id="KAL3833275.1"/>
    </source>
</evidence>
<feature type="region of interest" description="Disordered" evidence="1">
    <location>
        <begin position="143"/>
        <end position="166"/>
    </location>
</feature>
<dbReference type="AlphaFoldDB" id="A0ABD3T9Q2"/>
<proteinExistence type="predicted"/>
<name>A0ABD3T9Q2_9LAMI</name>
<evidence type="ECO:0000256" key="1">
    <source>
        <dbReference type="SAM" id="MobiDB-lite"/>
    </source>
</evidence>
<accession>A0ABD3T9Q2</accession>
<evidence type="ECO:0000313" key="3">
    <source>
        <dbReference type="Proteomes" id="UP001634393"/>
    </source>
</evidence>
<comment type="caution">
    <text evidence="2">The sequence shown here is derived from an EMBL/GenBank/DDBJ whole genome shotgun (WGS) entry which is preliminary data.</text>
</comment>
<protein>
    <submittedName>
        <fullName evidence="2">Uncharacterized protein</fullName>
    </submittedName>
</protein>
<reference evidence="2 3" key="1">
    <citation type="submission" date="2024-12" db="EMBL/GenBank/DDBJ databases">
        <title>The unique morphological basis and parallel evolutionary history of personate flowers in Penstemon.</title>
        <authorList>
            <person name="Depatie T.H."/>
            <person name="Wessinger C.A."/>
        </authorList>
    </citation>
    <scope>NUCLEOTIDE SEQUENCE [LARGE SCALE GENOMIC DNA]</scope>
    <source>
        <strain evidence="2">WTNN_2</strain>
        <tissue evidence="2">Leaf</tissue>
    </source>
</reference>
<sequence length="265" mass="30420">MHIRSHPLQIDTVLPKHGMPLRQYGLSPTKPDHQLFVCVKIKKDNTIFFVITSLDLPICNIVRLLMHGSTCLCSKLAFHQQPLQPLLLDHRRISLQLYMFHKESRTYQINPQDNQRNKKNNICKYTFEGLKLAAAIGAPRTVKVTNQSPPRRRKKDPGPSSAHEYRVSSFKDEELCKTYRSLFERHLDFQPGIPTLTSGIIRREIFLILWLRLIECGVQCAVTCQEHNCMLLPLLYGTSPRARSHTGAFYSDAYSGTKLKQGHSI</sequence>